<dbReference type="PANTHER" id="PTHR30015:SF7">
    <property type="entry name" value="TYPE IV METHYL-DIRECTED RESTRICTION ENZYME ECOKMRR"/>
    <property type="match status" value="1"/>
</dbReference>
<organism evidence="3 4">
    <name type="scientific">Glycomyces endophyticus</name>
    <dbReference type="NCBI Taxonomy" id="480996"/>
    <lineage>
        <taxon>Bacteria</taxon>
        <taxon>Bacillati</taxon>
        <taxon>Actinomycetota</taxon>
        <taxon>Actinomycetes</taxon>
        <taxon>Glycomycetales</taxon>
        <taxon>Glycomycetaceae</taxon>
        <taxon>Glycomyces</taxon>
    </lineage>
</organism>
<comment type="caution">
    <text evidence="3">The sequence shown here is derived from an EMBL/GenBank/DDBJ whole genome shotgun (WGS) entry which is preliminary data.</text>
</comment>
<dbReference type="EMBL" id="BAAAQF010000023">
    <property type="protein sequence ID" value="GAA1691365.1"/>
    <property type="molecule type" value="Genomic_DNA"/>
</dbReference>
<sequence>MQSETRVPTMWDLLFPVLDAVRRLGGTASNAQIDEAVIASERYSKAQLETVGSNGRELIPYRMAWARSYLKKAGLLESTERAVWTVTEKGNAIGNDEMLQLVKAVSDRSRGEEVQKGRSVSIVTVPDDSVDNVEQLAEYLSRWHRLVGESLLDQLLRQPPEFLERVIVDLLSAMGYSGSDGWSKTLGGRSDGGVDGVVIEDQLGMRKLYCQAKRYAKSRPIGPGDIRDFIGALDIKRRHEGVFVTTSRFTDEARQAAELSSKHISLIDGQYLSELMLRCDIAVASHSFVFKQADPEYFN</sequence>
<dbReference type="InterPro" id="IPR052906">
    <property type="entry name" value="Type_IV_Methyl-Rstrct_Enzyme"/>
</dbReference>
<dbReference type="InterPro" id="IPR025745">
    <property type="entry name" value="Mrr-like_N_dom"/>
</dbReference>
<dbReference type="Pfam" id="PF14338">
    <property type="entry name" value="Mrr_N"/>
    <property type="match status" value="1"/>
</dbReference>
<dbReference type="PANTHER" id="PTHR30015">
    <property type="entry name" value="MRR RESTRICTION SYSTEM PROTEIN"/>
    <property type="match status" value="1"/>
</dbReference>
<dbReference type="SUPFAM" id="SSF52980">
    <property type="entry name" value="Restriction endonuclease-like"/>
    <property type="match status" value="1"/>
</dbReference>
<keyword evidence="4" id="KW-1185">Reference proteome</keyword>
<keyword evidence="3" id="KW-0255">Endonuclease</keyword>
<dbReference type="RefSeq" id="WP_344491206.1">
    <property type="nucleotide sequence ID" value="NZ_BAAAQF010000023.1"/>
</dbReference>
<dbReference type="Pfam" id="PF04471">
    <property type="entry name" value="Mrr_cat"/>
    <property type="match status" value="1"/>
</dbReference>
<reference evidence="3 4" key="1">
    <citation type="journal article" date="2019" name="Int. J. Syst. Evol. Microbiol.">
        <title>The Global Catalogue of Microorganisms (GCM) 10K type strain sequencing project: providing services to taxonomists for standard genome sequencing and annotation.</title>
        <authorList>
            <consortium name="The Broad Institute Genomics Platform"/>
            <consortium name="The Broad Institute Genome Sequencing Center for Infectious Disease"/>
            <person name="Wu L."/>
            <person name="Ma J."/>
        </authorList>
    </citation>
    <scope>NUCLEOTIDE SEQUENCE [LARGE SCALE GENOMIC DNA]</scope>
    <source>
        <strain evidence="3 4">JCM 16001</strain>
    </source>
</reference>
<gene>
    <name evidence="3" type="ORF">GCM10009830_43900</name>
</gene>
<keyword evidence="3" id="KW-0378">Hydrolase</keyword>
<dbReference type="Proteomes" id="UP001499851">
    <property type="component" value="Unassembled WGS sequence"/>
</dbReference>
<feature type="domain" description="Restriction system protein Mrr-like N-terminal" evidence="2">
    <location>
        <begin position="13"/>
        <end position="92"/>
    </location>
</feature>
<dbReference type="GO" id="GO:0004519">
    <property type="term" value="F:endonuclease activity"/>
    <property type="evidence" value="ECO:0007669"/>
    <property type="project" value="UniProtKB-KW"/>
</dbReference>
<protein>
    <submittedName>
        <fullName evidence="3">Restriction endonuclease</fullName>
    </submittedName>
</protein>
<evidence type="ECO:0000259" key="1">
    <source>
        <dbReference type="Pfam" id="PF04471"/>
    </source>
</evidence>
<evidence type="ECO:0000313" key="4">
    <source>
        <dbReference type="Proteomes" id="UP001499851"/>
    </source>
</evidence>
<keyword evidence="3" id="KW-0540">Nuclease</keyword>
<feature type="domain" description="Restriction endonuclease type IV Mrr" evidence="1">
    <location>
        <begin position="158"/>
        <end position="276"/>
    </location>
</feature>
<evidence type="ECO:0000313" key="3">
    <source>
        <dbReference type="EMBL" id="GAA1691365.1"/>
    </source>
</evidence>
<name>A0ABN2HPR5_9ACTN</name>
<dbReference type="InterPro" id="IPR011335">
    <property type="entry name" value="Restrct_endonuc-II-like"/>
</dbReference>
<dbReference type="Gene3D" id="3.40.1350.10">
    <property type="match status" value="1"/>
</dbReference>
<proteinExistence type="predicted"/>
<evidence type="ECO:0000259" key="2">
    <source>
        <dbReference type="Pfam" id="PF14338"/>
    </source>
</evidence>
<dbReference type="InterPro" id="IPR007560">
    <property type="entry name" value="Restrct_endonuc_IV_Mrr"/>
</dbReference>
<accession>A0ABN2HPR5</accession>
<dbReference type="InterPro" id="IPR011856">
    <property type="entry name" value="tRNA_endonuc-like_dom_sf"/>
</dbReference>